<comment type="caution">
    <text evidence="1">The sequence shown here is derived from an EMBL/GenBank/DDBJ whole genome shotgun (WGS) entry which is preliminary data.</text>
</comment>
<name>A0A7J7KC86_BUGNE</name>
<evidence type="ECO:0000313" key="1">
    <source>
        <dbReference type="EMBL" id="KAF6036239.1"/>
    </source>
</evidence>
<keyword evidence="2" id="KW-1185">Reference proteome</keyword>
<accession>A0A7J7KC86</accession>
<organism evidence="1 2">
    <name type="scientific">Bugula neritina</name>
    <name type="common">Brown bryozoan</name>
    <name type="synonym">Sertularia neritina</name>
    <dbReference type="NCBI Taxonomy" id="10212"/>
    <lineage>
        <taxon>Eukaryota</taxon>
        <taxon>Metazoa</taxon>
        <taxon>Spiralia</taxon>
        <taxon>Lophotrochozoa</taxon>
        <taxon>Bryozoa</taxon>
        <taxon>Gymnolaemata</taxon>
        <taxon>Cheilostomatida</taxon>
        <taxon>Flustrina</taxon>
        <taxon>Buguloidea</taxon>
        <taxon>Bugulidae</taxon>
        <taxon>Bugula</taxon>
    </lineage>
</organism>
<evidence type="ECO:0000313" key="2">
    <source>
        <dbReference type="Proteomes" id="UP000593567"/>
    </source>
</evidence>
<sequence length="183" mass="20704">MSVYEGYKGRENMFVAAQPSSRDEDGMEEEKALNVDDSFHRNISDEESESRHSSQCVKGGAVSYWCRSSTLAVASCVLLTLTSLSISIFTCAKYHEMAVELHAAKENRGKVCLPCDEKAIQHREWTESSRRFGECCLKLEDILTSTREVCRCLVLKVNVYEVLDFIANTQLDWAKPIKSSLYN</sequence>
<protein>
    <submittedName>
        <fullName evidence="1">Uncharacterized protein</fullName>
    </submittedName>
</protein>
<dbReference type="AlphaFoldDB" id="A0A7J7KC86"/>
<dbReference type="EMBL" id="VXIV02000759">
    <property type="protein sequence ID" value="KAF6036239.1"/>
    <property type="molecule type" value="Genomic_DNA"/>
</dbReference>
<dbReference type="Proteomes" id="UP000593567">
    <property type="component" value="Unassembled WGS sequence"/>
</dbReference>
<gene>
    <name evidence="1" type="ORF">EB796_005447</name>
</gene>
<reference evidence="1" key="1">
    <citation type="submission" date="2020-06" db="EMBL/GenBank/DDBJ databases">
        <title>Draft genome of Bugula neritina, a colonial animal packing powerful symbionts and potential medicines.</title>
        <authorList>
            <person name="Rayko M."/>
        </authorList>
    </citation>
    <scope>NUCLEOTIDE SEQUENCE [LARGE SCALE GENOMIC DNA]</scope>
    <source>
        <strain evidence="1">Kwan_BN1</strain>
    </source>
</reference>
<proteinExistence type="predicted"/>